<evidence type="ECO:0000313" key="2">
    <source>
        <dbReference type="EMBL" id="CAB9529565.1"/>
    </source>
</evidence>
<organism evidence="2 3">
    <name type="scientific">Seminavis robusta</name>
    <dbReference type="NCBI Taxonomy" id="568900"/>
    <lineage>
        <taxon>Eukaryota</taxon>
        <taxon>Sar</taxon>
        <taxon>Stramenopiles</taxon>
        <taxon>Ochrophyta</taxon>
        <taxon>Bacillariophyta</taxon>
        <taxon>Bacillariophyceae</taxon>
        <taxon>Bacillariophycidae</taxon>
        <taxon>Naviculales</taxon>
        <taxon>Naviculaceae</taxon>
        <taxon>Seminavis</taxon>
    </lineage>
</organism>
<feature type="compositionally biased region" description="Basic and acidic residues" evidence="1">
    <location>
        <begin position="1"/>
        <end position="10"/>
    </location>
</feature>
<accession>A0A9N8F336</accession>
<name>A0A9N8F336_9STRA</name>
<proteinExistence type="predicted"/>
<keyword evidence="3" id="KW-1185">Reference proteome</keyword>
<comment type="caution">
    <text evidence="2">The sequence shown here is derived from an EMBL/GenBank/DDBJ whole genome shotgun (WGS) entry which is preliminary data.</text>
</comment>
<dbReference type="EMBL" id="CAICTM010002543">
    <property type="protein sequence ID" value="CAB9529565.1"/>
    <property type="molecule type" value="Genomic_DNA"/>
</dbReference>
<dbReference type="AlphaFoldDB" id="A0A9N8F336"/>
<gene>
    <name evidence="2" type="ORF">SEMRO_2545_G330800.1</name>
</gene>
<evidence type="ECO:0000256" key="1">
    <source>
        <dbReference type="SAM" id="MobiDB-lite"/>
    </source>
</evidence>
<evidence type="ECO:0000313" key="3">
    <source>
        <dbReference type="Proteomes" id="UP001153069"/>
    </source>
</evidence>
<sequence>MPEARIERVPILRNGGRGRGRGRRNSNGGNTSANRNNNQREDDGSPSRKRTAFDPSAINPQTYQPDATQKESRVAPLKPP</sequence>
<feature type="compositionally biased region" description="Low complexity" evidence="1">
    <location>
        <begin position="25"/>
        <end position="37"/>
    </location>
</feature>
<feature type="compositionally biased region" description="Polar residues" evidence="1">
    <location>
        <begin position="58"/>
        <end position="67"/>
    </location>
</feature>
<dbReference type="Proteomes" id="UP001153069">
    <property type="component" value="Unassembled WGS sequence"/>
</dbReference>
<protein>
    <submittedName>
        <fullName evidence="2">Uncharacterized protein</fullName>
    </submittedName>
</protein>
<feature type="region of interest" description="Disordered" evidence="1">
    <location>
        <begin position="1"/>
        <end position="80"/>
    </location>
</feature>
<reference evidence="2" key="1">
    <citation type="submission" date="2020-06" db="EMBL/GenBank/DDBJ databases">
        <authorList>
            <consortium name="Plant Systems Biology data submission"/>
        </authorList>
    </citation>
    <scope>NUCLEOTIDE SEQUENCE</scope>
    <source>
        <strain evidence="2">D6</strain>
    </source>
</reference>